<keyword evidence="4" id="KW-1003">Cell membrane</keyword>
<dbReference type="InterPro" id="IPR036259">
    <property type="entry name" value="MFS_trans_sf"/>
</dbReference>
<dbReference type="GO" id="GO:0015293">
    <property type="term" value="F:symporter activity"/>
    <property type="evidence" value="ECO:0007669"/>
    <property type="project" value="UniProtKB-KW"/>
</dbReference>
<dbReference type="SUPFAM" id="SSF103473">
    <property type="entry name" value="MFS general substrate transporter"/>
    <property type="match status" value="1"/>
</dbReference>
<feature type="transmembrane region" description="Helical" evidence="11">
    <location>
        <begin position="173"/>
        <end position="197"/>
    </location>
</feature>
<sequence length="467" mass="50075">MKERVASSIIFERGMKMKQAELASSTNSAPDQKTIRKVVISGAIGNFIEWYDLAIYSYAAIGISLVLFSEAGEFALIYSLLAFGFTYLLRPISGVIMGAIGDRIGRKKLLVLTISMMAIGTLCIGLIPSYASIGIGAPILLMACRAVQGISAGGEFVGAAAYVYEFSNRKNKVFLMGLIQLGTCLCYPAAAFAAYGLGVWLGGDAFDEWGWRLLFISAAPLGLIALFIRSGLDESPVFKKLQENGEVSASPFKDSLKYDPKRLILTTIYVLGYNAAAVMVLLYMPIYLVNVSGFAPTKANLTMGITGLIFGLSVPVFAWIVGRNPDNIPAFRIASCAVFAVFVVFAYWLFTVPGGMIFGIVILGLIVGFHYALAPFTVVDVFPAVHRFTSGAIAYNVPVAIGGALFPVLFSSLTKIGALTPPIFVALVNVVACISAIGLARITKERDSTTYVPSTSYNSLSKEMSKL</sequence>
<evidence type="ECO:0000256" key="9">
    <source>
        <dbReference type="ARBA" id="ARBA00037295"/>
    </source>
</evidence>
<protein>
    <recommendedName>
        <fullName evidence="10">Putative proline/betaine transporter</fullName>
    </recommendedName>
</protein>
<evidence type="ECO:0000259" key="12">
    <source>
        <dbReference type="PROSITE" id="PS50850"/>
    </source>
</evidence>
<comment type="similarity">
    <text evidence="2">Belongs to the major facilitator superfamily. Metabolite:H+ Symporter (MHS) family (TC 2.A.1.6) family.</text>
</comment>
<feature type="transmembrane region" description="Helical" evidence="11">
    <location>
        <begin position="75"/>
        <end position="97"/>
    </location>
</feature>
<dbReference type="PROSITE" id="PS50850">
    <property type="entry name" value="MFS"/>
    <property type="match status" value="1"/>
</dbReference>
<dbReference type="GO" id="GO:0005886">
    <property type="term" value="C:plasma membrane"/>
    <property type="evidence" value="ECO:0007669"/>
    <property type="project" value="UniProtKB-SubCell"/>
</dbReference>
<feature type="transmembrane region" description="Helical" evidence="11">
    <location>
        <begin position="301"/>
        <end position="321"/>
    </location>
</feature>
<keyword evidence="14" id="KW-1185">Reference proteome</keyword>
<dbReference type="Proteomes" id="UP000257144">
    <property type="component" value="Unassembled WGS sequence"/>
</dbReference>
<feature type="transmembrane region" description="Helical" evidence="11">
    <location>
        <begin position="139"/>
        <end position="164"/>
    </location>
</feature>
<evidence type="ECO:0000313" key="13">
    <source>
        <dbReference type="EMBL" id="RDU38084.1"/>
    </source>
</evidence>
<feature type="transmembrane region" description="Helical" evidence="11">
    <location>
        <begin position="109"/>
        <end position="133"/>
    </location>
</feature>
<evidence type="ECO:0000256" key="3">
    <source>
        <dbReference type="ARBA" id="ARBA00022448"/>
    </source>
</evidence>
<dbReference type="EMBL" id="QNQT01000001">
    <property type="protein sequence ID" value="RDU38084.1"/>
    <property type="molecule type" value="Genomic_DNA"/>
</dbReference>
<comment type="function">
    <text evidence="9">May be a proton symporter involved in the uptake of osmolytes such as proline and glycine betaine.</text>
</comment>
<dbReference type="PANTHER" id="PTHR43528:SF1">
    <property type="entry name" value="ALPHA-KETOGLUTARATE PERMEASE"/>
    <property type="match status" value="1"/>
</dbReference>
<keyword evidence="6" id="KW-0769">Symport</keyword>
<keyword evidence="7 11" id="KW-1133">Transmembrane helix</keyword>
<dbReference type="OrthoDB" id="9783227at2"/>
<dbReference type="InterPro" id="IPR020846">
    <property type="entry name" value="MFS_dom"/>
</dbReference>
<keyword evidence="5 11" id="KW-0812">Transmembrane</keyword>
<evidence type="ECO:0000313" key="14">
    <source>
        <dbReference type="Proteomes" id="UP000257144"/>
    </source>
</evidence>
<feature type="transmembrane region" description="Helical" evidence="11">
    <location>
        <begin position="333"/>
        <end position="350"/>
    </location>
</feature>
<dbReference type="InterPro" id="IPR011701">
    <property type="entry name" value="MFS"/>
</dbReference>
<evidence type="ECO:0000256" key="7">
    <source>
        <dbReference type="ARBA" id="ARBA00022989"/>
    </source>
</evidence>
<feature type="transmembrane region" description="Helical" evidence="11">
    <location>
        <begin position="263"/>
        <end position="289"/>
    </location>
</feature>
<dbReference type="Pfam" id="PF07690">
    <property type="entry name" value="MFS_1"/>
    <property type="match status" value="1"/>
</dbReference>
<feature type="domain" description="Major facilitator superfamily (MFS) profile" evidence="12">
    <location>
        <begin position="38"/>
        <end position="444"/>
    </location>
</feature>
<proteinExistence type="inferred from homology"/>
<evidence type="ECO:0000256" key="4">
    <source>
        <dbReference type="ARBA" id="ARBA00022475"/>
    </source>
</evidence>
<gene>
    <name evidence="13" type="ORF">DRW41_00465</name>
</gene>
<organism evidence="13 14">
    <name type="scientific">Neobacillus piezotolerans</name>
    <dbReference type="NCBI Taxonomy" id="2259171"/>
    <lineage>
        <taxon>Bacteria</taxon>
        <taxon>Bacillati</taxon>
        <taxon>Bacillota</taxon>
        <taxon>Bacilli</taxon>
        <taxon>Bacillales</taxon>
        <taxon>Bacillaceae</taxon>
        <taxon>Neobacillus</taxon>
    </lineage>
</organism>
<feature type="transmembrane region" description="Helical" evidence="11">
    <location>
        <begin position="393"/>
        <end position="413"/>
    </location>
</feature>
<evidence type="ECO:0000256" key="8">
    <source>
        <dbReference type="ARBA" id="ARBA00023136"/>
    </source>
</evidence>
<evidence type="ECO:0000256" key="10">
    <source>
        <dbReference type="ARBA" id="ARBA00039918"/>
    </source>
</evidence>
<feature type="transmembrane region" description="Helical" evidence="11">
    <location>
        <begin position="50"/>
        <end position="69"/>
    </location>
</feature>
<comment type="caution">
    <text evidence="13">The sequence shown here is derived from an EMBL/GenBank/DDBJ whole genome shotgun (WGS) entry which is preliminary data.</text>
</comment>
<reference evidence="13 14" key="1">
    <citation type="submission" date="2018-07" db="EMBL/GenBank/DDBJ databases">
        <title>Bacillus sp. YLB-04 draft genome sequence.</title>
        <authorList>
            <person name="Yu L."/>
            <person name="Tang X."/>
        </authorList>
    </citation>
    <scope>NUCLEOTIDE SEQUENCE [LARGE SCALE GENOMIC DNA]</scope>
    <source>
        <strain evidence="13 14">YLB-04</strain>
    </source>
</reference>
<evidence type="ECO:0000256" key="1">
    <source>
        <dbReference type="ARBA" id="ARBA00004651"/>
    </source>
</evidence>
<feature type="transmembrane region" description="Helical" evidence="11">
    <location>
        <begin position="419"/>
        <end position="440"/>
    </location>
</feature>
<evidence type="ECO:0000256" key="5">
    <source>
        <dbReference type="ARBA" id="ARBA00022692"/>
    </source>
</evidence>
<feature type="transmembrane region" description="Helical" evidence="11">
    <location>
        <begin position="209"/>
        <end position="232"/>
    </location>
</feature>
<accession>A0A3D8GUD3</accession>
<dbReference type="InterPro" id="IPR005829">
    <property type="entry name" value="Sugar_transporter_CS"/>
</dbReference>
<name>A0A3D8GUD3_9BACI</name>
<dbReference type="Gene3D" id="1.20.1250.20">
    <property type="entry name" value="MFS general substrate transporter like domains"/>
    <property type="match status" value="2"/>
</dbReference>
<dbReference type="InterPro" id="IPR051084">
    <property type="entry name" value="H+-coupled_symporters"/>
</dbReference>
<dbReference type="PROSITE" id="PS00217">
    <property type="entry name" value="SUGAR_TRANSPORT_2"/>
    <property type="match status" value="1"/>
</dbReference>
<evidence type="ECO:0000256" key="2">
    <source>
        <dbReference type="ARBA" id="ARBA00008240"/>
    </source>
</evidence>
<evidence type="ECO:0000256" key="6">
    <source>
        <dbReference type="ARBA" id="ARBA00022847"/>
    </source>
</evidence>
<dbReference type="RefSeq" id="WP_115449994.1">
    <property type="nucleotide sequence ID" value="NZ_QNQT01000001.1"/>
</dbReference>
<dbReference type="AlphaFoldDB" id="A0A3D8GUD3"/>
<comment type="subcellular location">
    <subcellularLocation>
        <location evidence="1">Cell membrane</location>
        <topology evidence="1">Multi-pass membrane protein</topology>
    </subcellularLocation>
</comment>
<dbReference type="PANTHER" id="PTHR43528">
    <property type="entry name" value="ALPHA-KETOGLUTARATE PERMEASE"/>
    <property type="match status" value="1"/>
</dbReference>
<keyword evidence="3" id="KW-0813">Transport</keyword>
<keyword evidence="8 11" id="KW-0472">Membrane</keyword>
<evidence type="ECO:0000256" key="11">
    <source>
        <dbReference type="SAM" id="Phobius"/>
    </source>
</evidence>
<feature type="transmembrane region" description="Helical" evidence="11">
    <location>
        <begin position="356"/>
        <end position="381"/>
    </location>
</feature>